<dbReference type="PROSITE" id="PS51257">
    <property type="entry name" value="PROKAR_LIPOPROTEIN"/>
    <property type="match status" value="1"/>
</dbReference>
<name>A0A5M6DFR0_9BACT</name>
<keyword evidence="1" id="KW-0449">Lipoprotein</keyword>
<sequence>MRKPIALLFTLLFILSCGKQNCEINTAVAKINVNVDLERLERTFYALKDEKEVTAFLKQHPVFADKYLQRGEYPGQEQLVGSLLQLIWEPNLQKFVKETEQHFGDMASVQQDLTNAFKHLKYYYPQFTVPQVKTFVSGLLGPDIFLSDSLVIFGLDYFAGKNASFRPQQPDYILTRYEKENMAPALVTLISSKYNKTDQQNTMLAEMVNYGKSYYFTKQMMPCTPDSLIIGYTDQQMADITYNEGKIWAHFVEKSLLFETSHFKVNKYTGERPSVPEISARCPGRIATWVGWQIVKKYMAENPQVTLPQLMANDNAQQIFTQSKYKPKRN</sequence>
<accession>A0A5M6DFR0</accession>
<gene>
    <name evidence="1" type="primary">gldB</name>
    <name evidence="1" type="ORF">F0145_15775</name>
</gene>
<evidence type="ECO:0000313" key="2">
    <source>
        <dbReference type="Proteomes" id="UP000323426"/>
    </source>
</evidence>
<proteinExistence type="predicted"/>
<dbReference type="RefSeq" id="WP_150089628.1">
    <property type="nucleotide sequence ID" value="NZ_VWSF01000012.1"/>
</dbReference>
<dbReference type="Pfam" id="PF25594">
    <property type="entry name" value="GldB_lipo"/>
    <property type="match status" value="1"/>
</dbReference>
<comment type="caution">
    <text evidence="1">The sequence shown here is derived from an EMBL/GenBank/DDBJ whole genome shotgun (WGS) entry which is preliminary data.</text>
</comment>
<reference evidence="1 2" key="1">
    <citation type="submission" date="2019-09" db="EMBL/GenBank/DDBJ databases">
        <title>Genome sequence and assembly of Adhaeribacter sp.</title>
        <authorList>
            <person name="Chhetri G."/>
        </authorList>
    </citation>
    <scope>NUCLEOTIDE SEQUENCE [LARGE SCALE GENOMIC DNA]</scope>
    <source>
        <strain evidence="1 2">DK36</strain>
    </source>
</reference>
<organism evidence="1 2">
    <name type="scientific">Adhaeribacter rhizoryzae</name>
    <dbReference type="NCBI Taxonomy" id="2607907"/>
    <lineage>
        <taxon>Bacteria</taxon>
        <taxon>Pseudomonadati</taxon>
        <taxon>Bacteroidota</taxon>
        <taxon>Cytophagia</taxon>
        <taxon>Cytophagales</taxon>
        <taxon>Hymenobacteraceae</taxon>
        <taxon>Adhaeribacter</taxon>
    </lineage>
</organism>
<dbReference type="NCBIfam" id="TIGR03514">
    <property type="entry name" value="GldB_lipo"/>
    <property type="match status" value="1"/>
</dbReference>
<protein>
    <submittedName>
        <fullName evidence="1">Gliding motility lipoprotein GldB</fullName>
    </submittedName>
</protein>
<dbReference type="Proteomes" id="UP000323426">
    <property type="component" value="Unassembled WGS sequence"/>
</dbReference>
<dbReference type="InterPro" id="IPR019853">
    <property type="entry name" value="GldB-like"/>
</dbReference>
<keyword evidence="2" id="KW-1185">Reference proteome</keyword>
<evidence type="ECO:0000313" key="1">
    <source>
        <dbReference type="EMBL" id="KAA5544035.1"/>
    </source>
</evidence>
<dbReference type="AlphaFoldDB" id="A0A5M6DFR0"/>
<dbReference type="EMBL" id="VWSF01000012">
    <property type="protein sequence ID" value="KAA5544035.1"/>
    <property type="molecule type" value="Genomic_DNA"/>
</dbReference>